<evidence type="ECO:0000256" key="3">
    <source>
        <dbReference type="ARBA" id="ARBA00009914"/>
    </source>
</evidence>
<evidence type="ECO:0000256" key="9">
    <source>
        <dbReference type="ARBA" id="ARBA00023328"/>
    </source>
</evidence>
<dbReference type="STRING" id="8022.A0A060Y993"/>
<evidence type="ECO:0000259" key="10">
    <source>
        <dbReference type="Pfam" id="PF10512"/>
    </source>
</evidence>
<comment type="similarity">
    <text evidence="3">Belongs to the borealin family.</text>
</comment>
<dbReference type="GO" id="GO:0051301">
    <property type="term" value="P:cell division"/>
    <property type="evidence" value="ECO:0007669"/>
    <property type="project" value="UniProtKB-KW"/>
</dbReference>
<dbReference type="GO" id="GO:0000070">
    <property type="term" value="P:mitotic sister chromatid segregation"/>
    <property type="evidence" value="ECO:0007669"/>
    <property type="project" value="TreeGrafter"/>
</dbReference>
<evidence type="ECO:0000256" key="6">
    <source>
        <dbReference type="ARBA" id="ARBA00022776"/>
    </source>
</evidence>
<keyword evidence="7" id="KW-0539">Nucleus</keyword>
<keyword evidence="4" id="KW-0158">Chromosome</keyword>
<dbReference type="AlphaFoldDB" id="A0A060Y993"/>
<gene>
    <name evidence="11" type="ORF">GSONMT00019570001</name>
</gene>
<accession>A0A060Y993</accession>
<evidence type="ECO:0000256" key="4">
    <source>
        <dbReference type="ARBA" id="ARBA00022454"/>
    </source>
</evidence>
<dbReference type="PaxDb" id="8022-A0A060Y993"/>
<dbReference type="Proteomes" id="UP000193380">
    <property type="component" value="Unassembled WGS sequence"/>
</dbReference>
<dbReference type="InterPro" id="IPR046466">
    <property type="entry name" value="Borealin_C"/>
</dbReference>
<dbReference type="GO" id="GO:0032133">
    <property type="term" value="C:chromosome passenger complex"/>
    <property type="evidence" value="ECO:0007669"/>
    <property type="project" value="TreeGrafter"/>
</dbReference>
<dbReference type="PANTHER" id="PTHR16040">
    <property type="entry name" value="AUSTRALIN, ISOFORM A-RELATED"/>
    <property type="match status" value="1"/>
</dbReference>
<keyword evidence="5" id="KW-0132">Cell division</keyword>
<dbReference type="GO" id="GO:0000775">
    <property type="term" value="C:chromosome, centromeric region"/>
    <property type="evidence" value="ECO:0007669"/>
    <property type="project" value="UniProtKB-SubCell"/>
</dbReference>
<dbReference type="Pfam" id="PF10512">
    <property type="entry name" value="Borealin"/>
    <property type="match status" value="1"/>
</dbReference>
<organism evidence="11 12">
    <name type="scientific">Oncorhynchus mykiss</name>
    <name type="common">Rainbow trout</name>
    <name type="synonym">Salmo gairdneri</name>
    <dbReference type="NCBI Taxonomy" id="8022"/>
    <lineage>
        <taxon>Eukaryota</taxon>
        <taxon>Metazoa</taxon>
        <taxon>Chordata</taxon>
        <taxon>Craniata</taxon>
        <taxon>Vertebrata</taxon>
        <taxon>Euteleostomi</taxon>
        <taxon>Actinopterygii</taxon>
        <taxon>Neopterygii</taxon>
        <taxon>Teleostei</taxon>
        <taxon>Protacanthopterygii</taxon>
        <taxon>Salmoniformes</taxon>
        <taxon>Salmonidae</taxon>
        <taxon>Salmoninae</taxon>
        <taxon>Oncorhynchus</taxon>
    </lineage>
</organism>
<feature type="domain" description="Borealin C-terminal" evidence="10">
    <location>
        <begin position="55"/>
        <end position="136"/>
    </location>
</feature>
<dbReference type="GO" id="GO:0051233">
    <property type="term" value="C:spindle midzone"/>
    <property type="evidence" value="ECO:0007669"/>
    <property type="project" value="TreeGrafter"/>
</dbReference>
<evidence type="ECO:0000256" key="7">
    <source>
        <dbReference type="ARBA" id="ARBA00023242"/>
    </source>
</evidence>
<keyword evidence="6" id="KW-0498">Mitosis</keyword>
<reference evidence="11" key="1">
    <citation type="journal article" date="2014" name="Nat. Commun.">
        <title>The rainbow trout genome provides novel insights into evolution after whole-genome duplication in vertebrates.</title>
        <authorList>
            <person name="Berthelot C."/>
            <person name="Brunet F."/>
            <person name="Chalopin D."/>
            <person name="Juanchich A."/>
            <person name="Bernard M."/>
            <person name="Noel B."/>
            <person name="Bento P."/>
            <person name="Da Silva C."/>
            <person name="Labadie K."/>
            <person name="Alberti A."/>
            <person name="Aury J.M."/>
            <person name="Louis A."/>
            <person name="Dehais P."/>
            <person name="Bardou P."/>
            <person name="Montfort J."/>
            <person name="Klopp C."/>
            <person name="Cabau C."/>
            <person name="Gaspin C."/>
            <person name="Thorgaard G.H."/>
            <person name="Boussaha M."/>
            <person name="Quillet E."/>
            <person name="Guyomard R."/>
            <person name="Galiana D."/>
            <person name="Bobe J."/>
            <person name="Volff J.N."/>
            <person name="Genet C."/>
            <person name="Wincker P."/>
            <person name="Jaillon O."/>
            <person name="Roest Crollius H."/>
            <person name="Guiguen Y."/>
        </authorList>
    </citation>
    <scope>NUCLEOTIDE SEQUENCE [LARGE SCALE GENOMIC DNA]</scope>
</reference>
<dbReference type="PANTHER" id="PTHR16040:SF8">
    <property type="entry name" value="BOREALIN"/>
    <property type="match status" value="1"/>
</dbReference>
<dbReference type="InterPro" id="IPR018867">
    <property type="entry name" value="Cell_div_borealin"/>
</dbReference>
<keyword evidence="8" id="KW-0131">Cell cycle</keyword>
<evidence type="ECO:0000256" key="8">
    <source>
        <dbReference type="ARBA" id="ARBA00023306"/>
    </source>
</evidence>
<evidence type="ECO:0000256" key="2">
    <source>
        <dbReference type="ARBA" id="ARBA00004584"/>
    </source>
</evidence>
<evidence type="ECO:0000313" key="11">
    <source>
        <dbReference type="EMBL" id="CDQ88528.1"/>
    </source>
</evidence>
<keyword evidence="9" id="KW-0137">Centromere</keyword>
<dbReference type="GO" id="GO:0005634">
    <property type="term" value="C:nucleus"/>
    <property type="evidence" value="ECO:0007669"/>
    <property type="project" value="UniProtKB-SubCell"/>
</dbReference>
<protein>
    <recommendedName>
        <fullName evidence="10">Borealin C-terminal domain-containing protein</fullName>
    </recommendedName>
</protein>
<evidence type="ECO:0000256" key="5">
    <source>
        <dbReference type="ARBA" id="ARBA00022618"/>
    </source>
</evidence>
<name>A0A060Y993_ONCMY</name>
<sequence length="139" mass="15209">MRLVGFVLNECFLKLRTVFPVFPLVTFSRRDTKAPKATLGTTVLVDTASLVVKYLRLPKTPATRIPRHKERVYSISVNGSPISEGGNDIVINVPVGNGVSIQLLASQMDTVDLGQLDETAITSIRLLQNRLATLCETAE</sequence>
<reference evidence="11" key="2">
    <citation type="submission" date="2014-03" db="EMBL/GenBank/DDBJ databases">
        <authorList>
            <person name="Genoscope - CEA"/>
        </authorList>
    </citation>
    <scope>NUCLEOTIDE SEQUENCE</scope>
</reference>
<comment type="subcellular location">
    <subcellularLocation>
        <location evidence="2">Chromosome</location>
        <location evidence="2">Centromere</location>
    </subcellularLocation>
    <subcellularLocation>
        <location evidence="1">Nucleus</location>
    </subcellularLocation>
</comment>
<evidence type="ECO:0000256" key="1">
    <source>
        <dbReference type="ARBA" id="ARBA00004123"/>
    </source>
</evidence>
<proteinExistence type="inferred from homology"/>
<dbReference type="Gene3D" id="6.10.140.560">
    <property type="match status" value="1"/>
</dbReference>
<evidence type="ECO:0000313" key="12">
    <source>
        <dbReference type="Proteomes" id="UP000193380"/>
    </source>
</evidence>
<dbReference type="EMBL" id="FR908703">
    <property type="protein sequence ID" value="CDQ88528.1"/>
    <property type="molecule type" value="Genomic_DNA"/>
</dbReference>